<feature type="region of interest" description="Disordered" evidence="5">
    <location>
        <begin position="1"/>
        <end position="22"/>
    </location>
</feature>
<evidence type="ECO:0000256" key="4">
    <source>
        <dbReference type="ARBA" id="ARBA00030869"/>
    </source>
</evidence>
<evidence type="ECO:0000259" key="6">
    <source>
        <dbReference type="Pfam" id="PF05916"/>
    </source>
</evidence>
<keyword evidence="3" id="KW-0539">Nucleus</keyword>
<dbReference type="InterPro" id="IPR008591">
    <property type="entry name" value="GINS_Sld5"/>
</dbReference>
<name>A0ABD0J7W8_9CAEN</name>
<keyword evidence="2" id="KW-0235">DNA replication</keyword>
<feature type="compositionally biased region" description="Basic and acidic residues" evidence="5">
    <location>
        <begin position="1"/>
        <end position="11"/>
    </location>
</feature>
<comment type="caution">
    <text evidence="7">The sequence shown here is derived from an EMBL/GenBank/DDBJ whole genome shotgun (WGS) entry which is preliminary data.</text>
</comment>
<dbReference type="AlphaFoldDB" id="A0ABD0J7W8"/>
<dbReference type="CDD" id="cd11711">
    <property type="entry name" value="GINS_A_Sld5"/>
    <property type="match status" value="1"/>
</dbReference>
<accession>A0ABD0J7W8</accession>
<proteinExistence type="predicted"/>
<dbReference type="Pfam" id="PF05916">
    <property type="entry name" value="Sld5"/>
    <property type="match status" value="1"/>
</dbReference>
<dbReference type="InterPro" id="IPR038749">
    <property type="entry name" value="Sld5_GINS_A"/>
</dbReference>
<protein>
    <recommendedName>
        <fullName evidence="4">GINS complex subunit 4</fullName>
    </recommendedName>
</protein>
<feature type="domain" description="GINS subunit" evidence="6">
    <location>
        <begin position="76"/>
        <end position="145"/>
    </location>
</feature>
<gene>
    <name evidence="7" type="ORF">BaRGS_00038024</name>
</gene>
<evidence type="ECO:0000256" key="3">
    <source>
        <dbReference type="ARBA" id="ARBA00023242"/>
    </source>
</evidence>
<feature type="non-terminal residue" evidence="7">
    <location>
        <position position="206"/>
    </location>
</feature>
<dbReference type="Gene3D" id="1.20.58.1030">
    <property type="match status" value="1"/>
</dbReference>
<dbReference type="InterPro" id="IPR021151">
    <property type="entry name" value="GINS_A"/>
</dbReference>
<comment type="subcellular location">
    <subcellularLocation>
        <location evidence="1">Nucleus</location>
    </subcellularLocation>
</comment>
<organism evidence="7 8">
    <name type="scientific">Batillaria attramentaria</name>
    <dbReference type="NCBI Taxonomy" id="370345"/>
    <lineage>
        <taxon>Eukaryota</taxon>
        <taxon>Metazoa</taxon>
        <taxon>Spiralia</taxon>
        <taxon>Lophotrochozoa</taxon>
        <taxon>Mollusca</taxon>
        <taxon>Gastropoda</taxon>
        <taxon>Caenogastropoda</taxon>
        <taxon>Sorbeoconcha</taxon>
        <taxon>Cerithioidea</taxon>
        <taxon>Batillariidae</taxon>
        <taxon>Batillaria</taxon>
    </lineage>
</organism>
<dbReference type="SUPFAM" id="SSF158573">
    <property type="entry name" value="GINS helical bundle-like"/>
    <property type="match status" value="1"/>
</dbReference>
<sequence length="206" mass="23702">MSESDLVRGNEEDGEEDEDVETMTASEVLDKLEEAWLNEKFAPELLEGKMDLVECMLEQISAMEENLRLARKGDPKISLHRMEIDRVRFILSSYLRLRLQKIEKYSSHVLEQEGRRKADDNPLMSEAEEQFARNYLDSMKTHFSALALRHMPTNMQTVDKELSGVRPNMDSYVFLRVNENTENVLIEEDTVDTGVAITAVGNDDDQ</sequence>
<evidence type="ECO:0000256" key="1">
    <source>
        <dbReference type="ARBA" id="ARBA00004123"/>
    </source>
</evidence>
<dbReference type="FunFam" id="1.20.58.1030:FF:000002">
    <property type="entry name" value="DNA replication complex GINS protein SLD5"/>
    <property type="match status" value="1"/>
</dbReference>
<dbReference type="PANTHER" id="PTHR21206">
    <property type="entry name" value="SLD5 PROTEIN"/>
    <property type="match status" value="1"/>
</dbReference>
<evidence type="ECO:0000256" key="5">
    <source>
        <dbReference type="SAM" id="MobiDB-lite"/>
    </source>
</evidence>
<keyword evidence="8" id="KW-1185">Reference proteome</keyword>
<reference evidence="7 8" key="1">
    <citation type="journal article" date="2023" name="Sci. Data">
        <title>Genome assembly of the Korean intertidal mud-creeper Batillaria attramentaria.</title>
        <authorList>
            <person name="Patra A.K."/>
            <person name="Ho P.T."/>
            <person name="Jun S."/>
            <person name="Lee S.J."/>
            <person name="Kim Y."/>
            <person name="Won Y.J."/>
        </authorList>
    </citation>
    <scope>NUCLEOTIDE SEQUENCE [LARGE SCALE GENOMIC DNA]</scope>
    <source>
        <strain evidence="7">Wonlab-2016</strain>
    </source>
</reference>
<dbReference type="InterPro" id="IPR036224">
    <property type="entry name" value="GINS_bundle-like_dom_sf"/>
</dbReference>
<feature type="compositionally biased region" description="Acidic residues" evidence="5">
    <location>
        <begin position="12"/>
        <end position="21"/>
    </location>
</feature>
<evidence type="ECO:0000313" key="8">
    <source>
        <dbReference type="Proteomes" id="UP001519460"/>
    </source>
</evidence>
<dbReference type="PANTHER" id="PTHR21206:SF0">
    <property type="entry name" value="DNA REPLICATION COMPLEX GINS PROTEIN SLD5"/>
    <property type="match status" value="1"/>
</dbReference>
<dbReference type="GO" id="GO:0005634">
    <property type="term" value="C:nucleus"/>
    <property type="evidence" value="ECO:0007669"/>
    <property type="project" value="UniProtKB-SubCell"/>
</dbReference>
<evidence type="ECO:0000256" key="2">
    <source>
        <dbReference type="ARBA" id="ARBA00022705"/>
    </source>
</evidence>
<dbReference type="Proteomes" id="UP001519460">
    <property type="component" value="Unassembled WGS sequence"/>
</dbReference>
<dbReference type="EMBL" id="JACVVK020000594">
    <property type="protein sequence ID" value="KAK7463984.1"/>
    <property type="molecule type" value="Genomic_DNA"/>
</dbReference>
<dbReference type="GO" id="GO:0006260">
    <property type="term" value="P:DNA replication"/>
    <property type="evidence" value="ECO:0007669"/>
    <property type="project" value="UniProtKB-KW"/>
</dbReference>
<dbReference type="PIRSF" id="PIRSF007764">
    <property type="entry name" value="Sld5"/>
    <property type="match status" value="1"/>
</dbReference>
<evidence type="ECO:0000313" key="7">
    <source>
        <dbReference type="EMBL" id="KAK7463984.1"/>
    </source>
</evidence>